<comment type="catalytic activity">
    <reaction evidence="1 11">
        <text>5-amino-1-(5-phospho-D-ribosyl)imidazole-4-carboxylate + H(+) = 5-amino-1-(5-phospho-beta-D-ribosyl)imidazole + CO2</text>
        <dbReference type="Rhea" id="RHEA:10792"/>
        <dbReference type="ChEBI" id="CHEBI:15378"/>
        <dbReference type="ChEBI" id="CHEBI:16526"/>
        <dbReference type="ChEBI" id="CHEBI:77657"/>
        <dbReference type="ChEBI" id="CHEBI:137981"/>
        <dbReference type="EC" id="4.1.1.21"/>
    </reaction>
</comment>
<proteinExistence type="inferred from homology"/>
<dbReference type="OMA" id="ITFDHEH"/>
<dbReference type="Pfam" id="PF22660">
    <property type="entry name" value="RS_preATP-grasp-like"/>
    <property type="match status" value="1"/>
</dbReference>
<dbReference type="GO" id="GO:0006189">
    <property type="term" value="P:'de novo' IMP biosynthetic process"/>
    <property type="evidence" value="ECO:0007669"/>
    <property type="project" value="UniProtKB-UniRule"/>
</dbReference>
<dbReference type="FunFam" id="3.30.470.20:FF:000037">
    <property type="entry name" value="Phosphoribosylaminoimidazole carboxylase, chloroplastic"/>
    <property type="match status" value="1"/>
</dbReference>
<dbReference type="InterPro" id="IPR033747">
    <property type="entry name" value="PurE_ClassI"/>
</dbReference>
<dbReference type="InterPro" id="IPR011054">
    <property type="entry name" value="Rudment_hybrid_motif"/>
</dbReference>
<dbReference type="HAMAP" id="MF_01929">
    <property type="entry name" value="PurE_classI"/>
    <property type="match status" value="1"/>
</dbReference>
<dbReference type="InterPro" id="IPR000031">
    <property type="entry name" value="PurE_dom"/>
</dbReference>
<keyword evidence="9 11" id="KW-0067">ATP-binding</keyword>
<dbReference type="UniPathway" id="UPA00074">
    <property type="reaction ID" value="UER00130"/>
</dbReference>
<evidence type="ECO:0000256" key="3">
    <source>
        <dbReference type="ARBA" id="ARBA00006114"/>
    </source>
</evidence>
<sequence length="583" mass="61325">MSAPNPRGKRVGVLGGGQLGRMMMDPAHRLGIKLLVLDAHDAPARHVSGFAGHVVGDFKDPAKIAELAKSVDVVTVEIEHVNAEALADVVKTNTGVDIQPSPNTIRTIQDKFAQKELLNSHGVPLGAFRRVESREDAVAVGEEFGYPYMLKSRTLAYDGKGNAVVASAADVDGAMSKLGSSVGKPTPLYAEKWVPFVKEMAVMVVRGLDGQLASYPVVETVHKNSILDLCFAPAQVDGLVAKKARGVAEKAVGCFDGAGMYGVELFLLKDGTILLNEIAPRPHNSGHYTIEACHTSQFENHLRAILGLPLGACGLKVGAAAMYNIVGSSDGDGGMKEVEQIVASAMGVPGAAVHLYGKKECRRGRKMGHVTVTGDTMSQVVDRVSAILSPSRLSPTTTTTAGTPLTQPTPLTSLTPLISIIMGSDSDLPVLTPAAHILTTFGVPFEISIVSAHRTPLRMVEYARTAHERGIKAIIAAAGGAAHLPGMVAALTCLPVIGVPVKLGVLDGVDSLYSIVQMPRGVPVATVAINNSTNAALLAVRILGAFVPALAKKVTEYAENAEREVMSKVERLDEVGWEGYVGK</sequence>
<dbReference type="InterPro" id="IPR054350">
    <property type="entry name" value="PurT/PurK_preATP-grasp"/>
</dbReference>
<dbReference type="Gene3D" id="3.30.470.20">
    <property type="entry name" value="ATP-grasp fold, B domain"/>
    <property type="match status" value="1"/>
</dbReference>
<dbReference type="InterPro" id="IPR016301">
    <property type="entry name" value="Ade2_fungi/plant"/>
</dbReference>
<evidence type="ECO:0000256" key="10">
    <source>
        <dbReference type="ARBA" id="ARBA00023239"/>
    </source>
</evidence>
<keyword evidence="14" id="KW-1185">Reference proteome</keyword>
<dbReference type="Gene3D" id="3.40.50.20">
    <property type="match status" value="1"/>
</dbReference>
<dbReference type="InterPro" id="IPR003135">
    <property type="entry name" value="ATP-grasp_carboxylate-amine"/>
</dbReference>
<dbReference type="PANTHER" id="PTHR11609:SF5">
    <property type="entry name" value="PHOSPHORIBOSYLAMINOIMIDAZOLE CARBOXYLASE"/>
    <property type="match status" value="1"/>
</dbReference>
<dbReference type="Pfam" id="PF02222">
    <property type="entry name" value="ATP-grasp"/>
    <property type="match status" value="1"/>
</dbReference>
<dbReference type="GO" id="GO:0006144">
    <property type="term" value="P:purine nucleobase metabolic process"/>
    <property type="evidence" value="ECO:0007669"/>
    <property type="project" value="EnsemblFungi"/>
</dbReference>
<protein>
    <recommendedName>
        <fullName evidence="5 11">Phosphoribosylaminoimidazole carboxylase</fullName>
        <ecNumber evidence="4 11">4.1.1.21</ecNumber>
    </recommendedName>
</protein>
<evidence type="ECO:0000256" key="4">
    <source>
        <dbReference type="ARBA" id="ARBA00012329"/>
    </source>
</evidence>
<dbReference type="EC" id="4.1.1.21" evidence="4 11"/>
<dbReference type="OrthoDB" id="15425at2759"/>
<dbReference type="Pfam" id="PF00731">
    <property type="entry name" value="AIRC"/>
    <property type="match status" value="1"/>
</dbReference>
<dbReference type="STRING" id="1344416.A0A139A709"/>
<gene>
    <name evidence="13" type="ORF">M427DRAFT_125802</name>
</gene>
<evidence type="ECO:0000313" key="14">
    <source>
        <dbReference type="Proteomes" id="UP000070544"/>
    </source>
</evidence>
<comment type="pathway">
    <text evidence="2 11">Purine metabolism; IMP biosynthesis via de novo pathway; 5-amino-1-(5-phospho-D-ribosyl)imidazole-4-carboxylate from 5-amino-1-(5-phospho-D-ribosyl)imidazole (carboxylase route): step 1/1.</text>
</comment>
<evidence type="ECO:0000259" key="12">
    <source>
        <dbReference type="PROSITE" id="PS50975"/>
    </source>
</evidence>
<keyword evidence="7 11" id="KW-0658">Purine biosynthesis</keyword>
<dbReference type="InterPro" id="IPR016185">
    <property type="entry name" value="PreATP-grasp_dom_sf"/>
</dbReference>
<name>A0A139A709_GONPJ</name>
<dbReference type="GO" id="GO:0046872">
    <property type="term" value="F:metal ion binding"/>
    <property type="evidence" value="ECO:0007669"/>
    <property type="project" value="InterPro"/>
</dbReference>
<dbReference type="GO" id="GO:0005524">
    <property type="term" value="F:ATP binding"/>
    <property type="evidence" value="ECO:0007669"/>
    <property type="project" value="UniProtKB-UniRule"/>
</dbReference>
<dbReference type="PANTHER" id="PTHR11609">
    <property type="entry name" value="PURINE BIOSYNTHESIS PROTEIN 6/7, PUR6/7"/>
    <property type="match status" value="1"/>
</dbReference>
<keyword evidence="8 11" id="KW-0210">Decarboxylase</keyword>
<dbReference type="InterPro" id="IPR013815">
    <property type="entry name" value="ATP_grasp_subdomain_1"/>
</dbReference>
<dbReference type="SUPFAM" id="SSF52255">
    <property type="entry name" value="N5-CAIR mutase (phosphoribosylaminoimidazole carboxylase, PurE)"/>
    <property type="match status" value="1"/>
</dbReference>
<dbReference type="SMART" id="SM01001">
    <property type="entry name" value="AIRC"/>
    <property type="match status" value="1"/>
</dbReference>
<dbReference type="Pfam" id="PF17769">
    <property type="entry name" value="PurK_C"/>
    <property type="match status" value="1"/>
</dbReference>
<dbReference type="AlphaFoldDB" id="A0A139A709"/>
<keyword evidence="10 11" id="KW-0456">Lyase</keyword>
<evidence type="ECO:0000313" key="13">
    <source>
        <dbReference type="EMBL" id="KXS12438.1"/>
    </source>
</evidence>
<evidence type="ECO:0000256" key="8">
    <source>
        <dbReference type="ARBA" id="ARBA00022793"/>
    </source>
</evidence>
<keyword evidence="6 11" id="KW-0547">Nucleotide-binding</keyword>
<evidence type="ECO:0000256" key="9">
    <source>
        <dbReference type="ARBA" id="ARBA00022840"/>
    </source>
</evidence>
<accession>A0A139A709</accession>
<dbReference type="EMBL" id="KQ965788">
    <property type="protein sequence ID" value="KXS12438.1"/>
    <property type="molecule type" value="Genomic_DNA"/>
</dbReference>
<dbReference type="SUPFAM" id="SSF56059">
    <property type="entry name" value="Glutathione synthetase ATP-binding domain-like"/>
    <property type="match status" value="1"/>
</dbReference>
<dbReference type="InterPro" id="IPR040686">
    <property type="entry name" value="PurK_C"/>
</dbReference>
<dbReference type="PIRSF" id="PIRSF001340">
    <property type="entry name" value="AIR_carboxylase"/>
    <property type="match status" value="1"/>
</dbReference>
<dbReference type="Gene3D" id="3.40.50.1970">
    <property type="match status" value="1"/>
</dbReference>
<dbReference type="PROSITE" id="PS50975">
    <property type="entry name" value="ATP_GRASP"/>
    <property type="match status" value="1"/>
</dbReference>
<evidence type="ECO:0000256" key="11">
    <source>
        <dbReference type="PIRNR" id="PIRNR001340"/>
    </source>
</evidence>
<dbReference type="GO" id="GO:0004638">
    <property type="term" value="F:phosphoribosylaminoimidazole carboxylase activity"/>
    <property type="evidence" value="ECO:0007669"/>
    <property type="project" value="UniProtKB-UniRule"/>
</dbReference>
<feature type="domain" description="ATP-grasp" evidence="12">
    <location>
        <begin position="115"/>
        <end position="306"/>
    </location>
</feature>
<dbReference type="NCBIfam" id="NF004679">
    <property type="entry name" value="PRK06019.1-5"/>
    <property type="match status" value="1"/>
</dbReference>
<dbReference type="SUPFAM" id="SSF52440">
    <property type="entry name" value="PreATP-grasp domain"/>
    <property type="match status" value="1"/>
</dbReference>
<evidence type="ECO:0000256" key="7">
    <source>
        <dbReference type="ARBA" id="ARBA00022755"/>
    </source>
</evidence>
<evidence type="ECO:0000256" key="5">
    <source>
        <dbReference type="ARBA" id="ARBA00021059"/>
    </source>
</evidence>
<dbReference type="SUPFAM" id="SSF51246">
    <property type="entry name" value="Rudiment single hybrid motif"/>
    <property type="match status" value="1"/>
</dbReference>
<dbReference type="InterPro" id="IPR011761">
    <property type="entry name" value="ATP-grasp"/>
</dbReference>
<dbReference type="NCBIfam" id="TIGR01162">
    <property type="entry name" value="purE"/>
    <property type="match status" value="1"/>
</dbReference>
<dbReference type="NCBIfam" id="TIGR01161">
    <property type="entry name" value="purK"/>
    <property type="match status" value="1"/>
</dbReference>
<dbReference type="FunFam" id="3.40.50.1970:FF:000013">
    <property type="entry name" value="Phosphoribosylaminoimidazole carboxylase"/>
    <property type="match status" value="1"/>
</dbReference>
<organism evidence="13 14">
    <name type="scientific">Gonapodya prolifera (strain JEL478)</name>
    <name type="common">Monoblepharis prolifera</name>
    <dbReference type="NCBI Taxonomy" id="1344416"/>
    <lineage>
        <taxon>Eukaryota</taxon>
        <taxon>Fungi</taxon>
        <taxon>Fungi incertae sedis</taxon>
        <taxon>Chytridiomycota</taxon>
        <taxon>Chytridiomycota incertae sedis</taxon>
        <taxon>Monoblepharidomycetes</taxon>
        <taxon>Monoblepharidales</taxon>
        <taxon>Gonapodyaceae</taxon>
        <taxon>Gonapodya</taxon>
    </lineage>
</organism>
<dbReference type="HAMAP" id="MF_01928">
    <property type="entry name" value="PurK"/>
    <property type="match status" value="1"/>
</dbReference>
<evidence type="ECO:0000256" key="2">
    <source>
        <dbReference type="ARBA" id="ARBA00004747"/>
    </source>
</evidence>
<dbReference type="InterPro" id="IPR005875">
    <property type="entry name" value="PurK"/>
</dbReference>
<dbReference type="Proteomes" id="UP000070544">
    <property type="component" value="Unassembled WGS sequence"/>
</dbReference>
<evidence type="ECO:0000256" key="6">
    <source>
        <dbReference type="ARBA" id="ARBA00022741"/>
    </source>
</evidence>
<dbReference type="Gene3D" id="3.30.1490.20">
    <property type="entry name" value="ATP-grasp fold, A domain"/>
    <property type="match status" value="1"/>
</dbReference>
<reference evidence="13 14" key="1">
    <citation type="journal article" date="2015" name="Genome Biol. Evol.">
        <title>Phylogenomic analyses indicate that early fungi evolved digesting cell walls of algal ancestors of land plants.</title>
        <authorList>
            <person name="Chang Y."/>
            <person name="Wang S."/>
            <person name="Sekimoto S."/>
            <person name="Aerts A.L."/>
            <person name="Choi C."/>
            <person name="Clum A."/>
            <person name="LaButti K.M."/>
            <person name="Lindquist E.A."/>
            <person name="Yee Ngan C."/>
            <person name="Ohm R.A."/>
            <person name="Salamov A.A."/>
            <person name="Grigoriev I.V."/>
            <person name="Spatafora J.W."/>
            <person name="Berbee M.L."/>
        </authorList>
    </citation>
    <scope>NUCLEOTIDE SEQUENCE [LARGE SCALE GENOMIC DNA]</scope>
    <source>
        <strain evidence="13 14">JEL478</strain>
    </source>
</reference>
<evidence type="ECO:0000256" key="1">
    <source>
        <dbReference type="ARBA" id="ARBA00001244"/>
    </source>
</evidence>
<comment type="similarity">
    <text evidence="3 11">In the C-terminal section; belongs to the AIR carboxylase family. Class I subfamily.</text>
</comment>